<evidence type="ECO:0000256" key="1">
    <source>
        <dbReference type="ARBA" id="ARBA00006432"/>
    </source>
</evidence>
<dbReference type="Proteomes" id="UP000198802">
    <property type="component" value="Unassembled WGS sequence"/>
</dbReference>
<dbReference type="Gene3D" id="3.30.300.30">
    <property type="match status" value="1"/>
</dbReference>
<dbReference type="AlphaFoldDB" id="A0A0S4QLK6"/>
<comment type="similarity">
    <text evidence="1">Belongs to the ATP-dependent AMP-binding enzyme family.</text>
</comment>
<dbReference type="GO" id="GO:0031956">
    <property type="term" value="F:medium-chain fatty acid-CoA ligase activity"/>
    <property type="evidence" value="ECO:0007669"/>
    <property type="project" value="TreeGrafter"/>
</dbReference>
<dbReference type="PANTHER" id="PTHR43201:SF5">
    <property type="entry name" value="MEDIUM-CHAIN ACYL-COA LIGASE ACSF2, MITOCHONDRIAL"/>
    <property type="match status" value="1"/>
</dbReference>
<dbReference type="GO" id="GO:0006631">
    <property type="term" value="P:fatty acid metabolic process"/>
    <property type="evidence" value="ECO:0007669"/>
    <property type="project" value="TreeGrafter"/>
</dbReference>
<dbReference type="RefSeq" id="WP_165615641.1">
    <property type="nucleotide sequence ID" value="NZ_FAOZ01000008.1"/>
</dbReference>
<evidence type="ECO:0000313" key="5">
    <source>
        <dbReference type="Proteomes" id="UP000198802"/>
    </source>
</evidence>
<evidence type="ECO:0000313" key="4">
    <source>
        <dbReference type="EMBL" id="CUU56549.1"/>
    </source>
</evidence>
<accession>A0A0S4QLK6</accession>
<dbReference type="InterPro" id="IPR045851">
    <property type="entry name" value="AMP-bd_C_sf"/>
</dbReference>
<gene>
    <name evidence="4" type="ORF">Ga0074812_10877</name>
</gene>
<evidence type="ECO:0000259" key="3">
    <source>
        <dbReference type="Pfam" id="PF00501"/>
    </source>
</evidence>
<dbReference type="InterPro" id="IPR042099">
    <property type="entry name" value="ANL_N_sf"/>
</dbReference>
<evidence type="ECO:0000256" key="2">
    <source>
        <dbReference type="ARBA" id="ARBA00022598"/>
    </source>
</evidence>
<protein>
    <submittedName>
        <fullName evidence="4">Long-chain acyl-CoA synthetase</fullName>
    </submittedName>
</protein>
<dbReference type="PANTHER" id="PTHR43201">
    <property type="entry name" value="ACYL-COA SYNTHETASE"/>
    <property type="match status" value="1"/>
</dbReference>
<name>A0A0S4QLK6_9ACTN</name>
<organism evidence="4 5">
    <name type="scientific">Parafrankia irregularis</name>
    <dbReference type="NCBI Taxonomy" id="795642"/>
    <lineage>
        <taxon>Bacteria</taxon>
        <taxon>Bacillati</taxon>
        <taxon>Actinomycetota</taxon>
        <taxon>Actinomycetes</taxon>
        <taxon>Frankiales</taxon>
        <taxon>Frankiaceae</taxon>
        <taxon>Parafrankia</taxon>
    </lineage>
</organism>
<dbReference type="EMBL" id="FAOZ01000008">
    <property type="protein sequence ID" value="CUU56549.1"/>
    <property type="molecule type" value="Genomic_DNA"/>
</dbReference>
<proteinExistence type="inferred from homology"/>
<sequence length="433" mass="46138">MSGTRPWRHELAAVLDRLAADRRDAPAMIDSAGPLTFNELHQRARDRSRNLDHCCRRLRPLTARSDADFLVDVFATWLAGGIPLPLPAHGASELARTLPRTPGAGCEPWKAVLGIDEGRYRLLVTHGEPPSVPRKALALGMRPDGCALISSPLHLNGPFEFAVRQILLGGTVVICPVFTPEVWATYADRHRPSWIFLVPTQLRRLFDDVGETVVAQAAASVDRLVYSSQPCPPDLRARLLAVFGAERIAEYYGSAGYDGTLRIGDAAGGVPINGAEIRICGPDGAPAPAGTVGTVEARSGVGLASHFLPEGCPPPGAWHTVGDQGHVDSTGRLHLASVAVSGRAIVGGVNVALEHVHAVLAAHPAIDYCTVSAVPDTVYGHRLISEVQTRAPTLTTEKLHAYCAARLAAPERPVRLDLIRPSPPEATAHAVDL</sequence>
<reference evidence="5" key="1">
    <citation type="submission" date="2015-11" db="EMBL/GenBank/DDBJ databases">
        <authorList>
            <person name="Varghese N."/>
        </authorList>
    </citation>
    <scope>NUCLEOTIDE SEQUENCE [LARGE SCALE GENOMIC DNA]</scope>
    <source>
        <strain evidence="5">DSM 45899</strain>
    </source>
</reference>
<dbReference type="SUPFAM" id="SSF56801">
    <property type="entry name" value="Acetyl-CoA synthetase-like"/>
    <property type="match status" value="1"/>
</dbReference>
<dbReference type="Pfam" id="PF00501">
    <property type="entry name" value="AMP-binding"/>
    <property type="match status" value="1"/>
</dbReference>
<keyword evidence="5" id="KW-1185">Reference proteome</keyword>
<feature type="domain" description="AMP-dependent synthetase/ligase" evidence="3">
    <location>
        <begin position="166"/>
        <end position="298"/>
    </location>
</feature>
<keyword evidence="2" id="KW-0436">Ligase</keyword>
<dbReference type="Gene3D" id="3.40.50.12780">
    <property type="entry name" value="N-terminal domain of ligase-like"/>
    <property type="match status" value="2"/>
</dbReference>
<dbReference type="InterPro" id="IPR000873">
    <property type="entry name" value="AMP-dep_synth/lig_dom"/>
</dbReference>